<feature type="domain" description="Glycosyltransferase 2-like" evidence="5">
    <location>
        <begin position="52"/>
        <end position="214"/>
    </location>
</feature>
<dbReference type="InterPro" id="IPR001173">
    <property type="entry name" value="Glyco_trans_2-like"/>
</dbReference>
<evidence type="ECO:0000256" key="1">
    <source>
        <dbReference type="ARBA" id="ARBA00006739"/>
    </source>
</evidence>
<dbReference type="EMBL" id="BMXF01000001">
    <property type="protein sequence ID" value="GHB61468.1"/>
    <property type="molecule type" value="Genomic_DNA"/>
</dbReference>
<dbReference type="Proteomes" id="UP000598271">
    <property type="component" value="Unassembled WGS sequence"/>
</dbReference>
<evidence type="ECO:0000256" key="2">
    <source>
        <dbReference type="ARBA" id="ARBA00022676"/>
    </source>
</evidence>
<feature type="transmembrane region" description="Helical" evidence="4">
    <location>
        <begin position="356"/>
        <end position="375"/>
    </location>
</feature>
<reference evidence="6 7" key="1">
    <citation type="journal article" date="2014" name="Int. J. Syst. Evol. Microbiol.">
        <title>Complete genome sequence of Corynebacterium casei LMG S-19264T (=DSM 44701T), isolated from a smear-ripened cheese.</title>
        <authorList>
            <consortium name="US DOE Joint Genome Institute (JGI-PGF)"/>
            <person name="Walter F."/>
            <person name="Albersmeier A."/>
            <person name="Kalinowski J."/>
            <person name="Ruckert C."/>
        </authorList>
    </citation>
    <scope>NUCLEOTIDE SEQUENCE [LARGE SCALE GENOMIC DNA]</scope>
    <source>
        <strain evidence="6 7">KCTC 12866</strain>
    </source>
</reference>
<feature type="transmembrane region" description="Helical" evidence="4">
    <location>
        <begin position="295"/>
        <end position="318"/>
    </location>
</feature>
<dbReference type="RefSeq" id="WP_189563620.1">
    <property type="nucleotide sequence ID" value="NZ_BMXF01000001.1"/>
</dbReference>
<protein>
    <submittedName>
        <fullName evidence="6">Glycosyl transferase</fullName>
    </submittedName>
</protein>
<dbReference type="GO" id="GO:0016757">
    <property type="term" value="F:glycosyltransferase activity"/>
    <property type="evidence" value="ECO:0007669"/>
    <property type="project" value="UniProtKB-KW"/>
</dbReference>
<proteinExistence type="inferred from homology"/>
<comment type="caution">
    <text evidence="6">The sequence shown here is derived from an EMBL/GenBank/DDBJ whole genome shotgun (WGS) entry which is preliminary data.</text>
</comment>
<evidence type="ECO:0000259" key="5">
    <source>
        <dbReference type="Pfam" id="PF00535"/>
    </source>
</evidence>
<feature type="transmembrane region" description="Helical" evidence="4">
    <location>
        <begin position="324"/>
        <end position="344"/>
    </location>
</feature>
<comment type="similarity">
    <text evidence="1">Belongs to the glycosyltransferase 2 family.</text>
</comment>
<keyword evidence="4" id="KW-0812">Transmembrane</keyword>
<keyword evidence="4" id="KW-0472">Membrane</keyword>
<dbReference type="PANTHER" id="PTHR43630:SF1">
    <property type="entry name" value="POLY-BETA-1,6-N-ACETYL-D-GLUCOSAMINE SYNTHASE"/>
    <property type="match status" value="1"/>
</dbReference>
<evidence type="ECO:0000313" key="6">
    <source>
        <dbReference type="EMBL" id="GHB61468.1"/>
    </source>
</evidence>
<dbReference type="AlphaFoldDB" id="A0A8J3G802"/>
<accession>A0A8J3G802</accession>
<name>A0A8J3G802_9BACT</name>
<evidence type="ECO:0000256" key="4">
    <source>
        <dbReference type="SAM" id="Phobius"/>
    </source>
</evidence>
<dbReference type="InterPro" id="IPR029044">
    <property type="entry name" value="Nucleotide-diphossugar_trans"/>
</dbReference>
<gene>
    <name evidence="6" type="ORF">GCM10007390_14140</name>
</gene>
<evidence type="ECO:0000256" key="3">
    <source>
        <dbReference type="ARBA" id="ARBA00022679"/>
    </source>
</evidence>
<dbReference type="PANTHER" id="PTHR43630">
    <property type="entry name" value="POLY-BETA-1,6-N-ACETYL-D-GLUCOSAMINE SYNTHASE"/>
    <property type="match status" value="1"/>
</dbReference>
<dbReference type="CDD" id="cd06439">
    <property type="entry name" value="CESA_like_1"/>
    <property type="match status" value="1"/>
</dbReference>
<sequence length="401" mass="45378">MKILFWVSAFTVLYAYVGYGLVLFGLVRVRRLIKGKRGAMALPEGSHPSLTLVVAAYNEADIMTAKIENTLALRYPAEKLSLLFITDGSTDGTPEVVGDYPDVELMHSPERKGKIHAIHRAMQRVEAEVVVFTDANTFLNKDALLLLARHYQDPTVGAVSGEKRVRIEEDADATAGEGMYWKYESTLKKWDSELHSVVGAAGELFSVRRSLYEDVPDDTILDDFMISMQIAQRGYRIVYEPEAYATELSSENIGEELKRKIRIAAGGIQSISRLKEAANPFRNPLLTFQYISHRVLRWTVAPFLMILALITNLLIVIATGEKPYAILLSAQLLFYCMALAGWFLENKKVKSKILFVPYYFCMMNYAVVMGIRRYFFGNQSAAWDKSKRKAANQTQEKIRRL</sequence>
<organism evidence="6 7">
    <name type="scientific">Persicitalea jodogahamensis</name>
    <dbReference type="NCBI Taxonomy" id="402147"/>
    <lineage>
        <taxon>Bacteria</taxon>
        <taxon>Pseudomonadati</taxon>
        <taxon>Bacteroidota</taxon>
        <taxon>Cytophagia</taxon>
        <taxon>Cytophagales</taxon>
        <taxon>Spirosomataceae</taxon>
        <taxon>Persicitalea</taxon>
    </lineage>
</organism>
<dbReference type="Gene3D" id="3.90.550.10">
    <property type="entry name" value="Spore Coat Polysaccharide Biosynthesis Protein SpsA, Chain A"/>
    <property type="match status" value="1"/>
</dbReference>
<keyword evidence="2" id="KW-0328">Glycosyltransferase</keyword>
<keyword evidence="3 6" id="KW-0808">Transferase</keyword>
<evidence type="ECO:0000313" key="7">
    <source>
        <dbReference type="Proteomes" id="UP000598271"/>
    </source>
</evidence>
<dbReference type="SUPFAM" id="SSF53448">
    <property type="entry name" value="Nucleotide-diphospho-sugar transferases"/>
    <property type="match status" value="1"/>
</dbReference>
<keyword evidence="7" id="KW-1185">Reference proteome</keyword>
<dbReference type="Pfam" id="PF00535">
    <property type="entry name" value="Glycos_transf_2"/>
    <property type="match status" value="1"/>
</dbReference>
<feature type="transmembrane region" description="Helical" evidence="4">
    <location>
        <begin position="6"/>
        <end position="27"/>
    </location>
</feature>
<keyword evidence="4" id="KW-1133">Transmembrane helix</keyword>